<dbReference type="EMBL" id="JADCNL010000004">
    <property type="protein sequence ID" value="KAG0484381.1"/>
    <property type="molecule type" value="Genomic_DNA"/>
</dbReference>
<sequence length="117" mass="13031">MEGISEEIEIHFGKLRAEQSKTEQEKRKTGHAAGKIGPLRCCGSVPRASSSLVKPMDKRKNLKEKLLWKQGTEALKAKPNAKEVWLECALEAGFIVGGSCKDSWHYEILKTMLACTM</sequence>
<name>A0A835R833_VANPL</name>
<feature type="region of interest" description="Disordered" evidence="1">
    <location>
        <begin position="15"/>
        <end position="38"/>
    </location>
</feature>
<gene>
    <name evidence="2" type="ORF">HPP92_008460</name>
</gene>
<accession>A0A835R833</accession>
<dbReference type="AlphaFoldDB" id="A0A835R833"/>
<evidence type="ECO:0000313" key="3">
    <source>
        <dbReference type="Proteomes" id="UP000636800"/>
    </source>
</evidence>
<keyword evidence="3" id="KW-1185">Reference proteome</keyword>
<proteinExistence type="predicted"/>
<reference evidence="2 3" key="1">
    <citation type="journal article" date="2020" name="Nat. Food">
        <title>A phased Vanilla planifolia genome enables genetic improvement of flavour and production.</title>
        <authorList>
            <person name="Hasing T."/>
            <person name="Tang H."/>
            <person name="Brym M."/>
            <person name="Khazi F."/>
            <person name="Huang T."/>
            <person name="Chambers A.H."/>
        </authorList>
    </citation>
    <scope>NUCLEOTIDE SEQUENCE [LARGE SCALE GENOMIC DNA]</scope>
    <source>
        <tissue evidence="2">Leaf</tissue>
    </source>
</reference>
<dbReference type="OrthoDB" id="308383at2759"/>
<feature type="compositionally biased region" description="Basic and acidic residues" evidence="1">
    <location>
        <begin position="15"/>
        <end position="27"/>
    </location>
</feature>
<evidence type="ECO:0000256" key="1">
    <source>
        <dbReference type="SAM" id="MobiDB-lite"/>
    </source>
</evidence>
<comment type="caution">
    <text evidence="2">The sequence shown here is derived from an EMBL/GenBank/DDBJ whole genome shotgun (WGS) entry which is preliminary data.</text>
</comment>
<protein>
    <submittedName>
        <fullName evidence="2">Uncharacterized protein</fullName>
    </submittedName>
</protein>
<dbReference type="Proteomes" id="UP000636800">
    <property type="component" value="Unassembled WGS sequence"/>
</dbReference>
<organism evidence="2 3">
    <name type="scientific">Vanilla planifolia</name>
    <name type="common">Vanilla</name>
    <dbReference type="NCBI Taxonomy" id="51239"/>
    <lineage>
        <taxon>Eukaryota</taxon>
        <taxon>Viridiplantae</taxon>
        <taxon>Streptophyta</taxon>
        <taxon>Embryophyta</taxon>
        <taxon>Tracheophyta</taxon>
        <taxon>Spermatophyta</taxon>
        <taxon>Magnoliopsida</taxon>
        <taxon>Liliopsida</taxon>
        <taxon>Asparagales</taxon>
        <taxon>Orchidaceae</taxon>
        <taxon>Vanilloideae</taxon>
        <taxon>Vanilleae</taxon>
        <taxon>Vanilla</taxon>
    </lineage>
</organism>
<evidence type="ECO:0000313" key="2">
    <source>
        <dbReference type="EMBL" id="KAG0484381.1"/>
    </source>
</evidence>